<proteinExistence type="predicted"/>
<dbReference type="EMBL" id="CP040915">
    <property type="protein sequence ID" value="QDC24801.1"/>
    <property type="molecule type" value="Genomic_DNA"/>
</dbReference>
<dbReference type="Proteomes" id="UP000314616">
    <property type="component" value="Chromosome"/>
</dbReference>
<reference evidence="1 2" key="1">
    <citation type="submission" date="2019-05" db="EMBL/GenBank/DDBJ databases">
        <title>Georgenia *** sp. nov., and Georgenia *** sp. nov., isolated from the intestinal contents of plateau pika (Ochotona curzoniae) in the Qinghai-Tibet plateau of China.</title>
        <authorList>
            <person name="Tian Z."/>
        </authorList>
    </citation>
    <scope>NUCLEOTIDE SEQUENCE [LARGE SCALE GENOMIC DNA]</scope>
    <source>
        <strain evidence="1 2">Z443</strain>
    </source>
</reference>
<dbReference type="RefSeq" id="WP_139928506.1">
    <property type="nucleotide sequence ID" value="NZ_CP040915.1"/>
</dbReference>
<organism evidence="1 2">
    <name type="scientific">Georgenia yuyongxinii</name>
    <dbReference type="NCBI Taxonomy" id="2589797"/>
    <lineage>
        <taxon>Bacteria</taxon>
        <taxon>Bacillati</taxon>
        <taxon>Actinomycetota</taxon>
        <taxon>Actinomycetes</taxon>
        <taxon>Micrococcales</taxon>
        <taxon>Bogoriellaceae</taxon>
        <taxon>Georgenia</taxon>
    </lineage>
</organism>
<evidence type="ECO:0000313" key="2">
    <source>
        <dbReference type="Proteomes" id="UP000314616"/>
    </source>
</evidence>
<protein>
    <submittedName>
        <fullName evidence="1">Uncharacterized protein</fullName>
    </submittedName>
</protein>
<dbReference type="AlphaFoldDB" id="A0A5B8C5Y8"/>
<name>A0A5B8C5Y8_9MICO</name>
<accession>A0A5B8C5Y8</accession>
<gene>
    <name evidence="1" type="ORF">FE374_09405</name>
</gene>
<dbReference type="KEGG" id="gyu:FE374_09405"/>
<evidence type="ECO:0000313" key="1">
    <source>
        <dbReference type="EMBL" id="QDC24801.1"/>
    </source>
</evidence>
<sequence>MNFADDSVTAVLAAPDYDALESQYAQRVAAMIRDGFPPADLTRLTDAFYQRRRELFEAAL</sequence>